<evidence type="ECO:0000313" key="2">
    <source>
        <dbReference type="Proteomes" id="UP001177021"/>
    </source>
</evidence>
<proteinExistence type="predicted"/>
<sequence>MPINSTRKIANNNETMVMVKDEEKLEEEEEEEEASIEKGFEGKSVPTWQKQITVRAIIVSFLLSVLFTFIVMKLNLTTGIIPSLNVSAGLLGFFFVKTWTKVLEKSGLLNQPFTRQENTVIQTCVVAASGIAFSGGFGSYLFAMSPTVAKQSSGNVMMDVKIPGLGWMIAFLFVVSFLGIFSVVPLRKIMIVDFRLTYPSGTATATLINSFHTTEGAKLAKKQVQALGKFFSFSFLWGFFQWFFTSGDSCGFSSFPTFGLEAYQRKFFFDFSATYVGVGMICPYIINISLLIGGILSWGVMWPLIEDKKGDWYPSDLKQSSLHGLQGYKVFIAIAMILGDGLYNFVKVLGRTLYGLYNQFKHNSVAPSQDLSPTLSFDDKRRTEMFLKDQIPSWFAISGYVIIAIISTITIPYIFHQLKWYHILCIYIFGPALAFCNAYGCGLTDWSLASTYGKLAIFIICAWAGAANGGVIAGLAACGVMMNIVSTASDLMQDFKTGYMTLASPKSMFVSQIIGTAMGCIISPCVFWLFYQAFGTLGQPGSPYPAPYALVYRNIAILGVDGVSALPKNCLVLCCVFFAGAIIINLVRDLAGEKYAKFIPVPMAMAIPFYIGSYFAIDMCVGSLILFVWQKVDRAKADAFGSAVASGLICGDGIWSLPSSFLALGGVQPPICMKFLSRAANVKVDAFLGS</sequence>
<keyword evidence="2" id="KW-1185">Reference proteome</keyword>
<name>A0ACB0IA57_TRIPR</name>
<dbReference type="Proteomes" id="UP001177021">
    <property type="component" value="Unassembled WGS sequence"/>
</dbReference>
<protein>
    <submittedName>
        <fullName evidence="1">Uncharacterized protein</fullName>
    </submittedName>
</protein>
<reference evidence="1" key="1">
    <citation type="submission" date="2023-10" db="EMBL/GenBank/DDBJ databases">
        <authorList>
            <person name="Rodriguez Cubillos JULIANA M."/>
            <person name="De Vega J."/>
        </authorList>
    </citation>
    <scope>NUCLEOTIDE SEQUENCE</scope>
</reference>
<accession>A0ACB0IA57</accession>
<evidence type="ECO:0000313" key="1">
    <source>
        <dbReference type="EMBL" id="CAJ2628957.1"/>
    </source>
</evidence>
<dbReference type="EMBL" id="CASHSV030000001">
    <property type="protein sequence ID" value="CAJ2628957.1"/>
    <property type="molecule type" value="Genomic_DNA"/>
</dbReference>
<gene>
    <name evidence="1" type="ORF">MILVUS5_LOCUS1043</name>
</gene>
<comment type="caution">
    <text evidence="1">The sequence shown here is derived from an EMBL/GenBank/DDBJ whole genome shotgun (WGS) entry which is preliminary data.</text>
</comment>
<organism evidence="1 2">
    <name type="scientific">Trifolium pratense</name>
    <name type="common">Red clover</name>
    <dbReference type="NCBI Taxonomy" id="57577"/>
    <lineage>
        <taxon>Eukaryota</taxon>
        <taxon>Viridiplantae</taxon>
        <taxon>Streptophyta</taxon>
        <taxon>Embryophyta</taxon>
        <taxon>Tracheophyta</taxon>
        <taxon>Spermatophyta</taxon>
        <taxon>Magnoliopsida</taxon>
        <taxon>eudicotyledons</taxon>
        <taxon>Gunneridae</taxon>
        <taxon>Pentapetalae</taxon>
        <taxon>rosids</taxon>
        <taxon>fabids</taxon>
        <taxon>Fabales</taxon>
        <taxon>Fabaceae</taxon>
        <taxon>Papilionoideae</taxon>
        <taxon>50 kb inversion clade</taxon>
        <taxon>NPAAA clade</taxon>
        <taxon>Hologalegina</taxon>
        <taxon>IRL clade</taxon>
        <taxon>Trifolieae</taxon>
        <taxon>Trifolium</taxon>
    </lineage>
</organism>